<proteinExistence type="predicted"/>
<name>A0ABY1ZFT5_9GAMM</name>
<sequence>MDHYNRVTDQQLEDRAVRGVDPASGTTLDAFNKFPDGTPKPHKVGRNATAFTTDEALLQADDIVRSSMQFQKNIAEAKANGDLFVDAIELPLEEVFGSDYKNFVRGVTRLGSKRNPTGEIPTDFTDGTIKAIYRLDQAGSVKLHTLYPNPKN</sequence>
<evidence type="ECO:0000313" key="1">
    <source>
        <dbReference type="EMBL" id="TBW46404.1"/>
    </source>
</evidence>
<protein>
    <recommendedName>
        <fullName evidence="3">Bacterial CdiA-CT RNAse A domain-containing protein</fullName>
    </recommendedName>
</protein>
<dbReference type="EMBL" id="SJDL01000088">
    <property type="protein sequence ID" value="TBW46404.1"/>
    <property type="molecule type" value="Genomic_DNA"/>
</dbReference>
<keyword evidence="2" id="KW-1185">Reference proteome</keyword>
<dbReference type="Proteomes" id="UP000313645">
    <property type="component" value="Unassembled WGS sequence"/>
</dbReference>
<organism evidence="1 2">
    <name type="scientific">Marinobacter halodurans</name>
    <dbReference type="NCBI Taxonomy" id="2528979"/>
    <lineage>
        <taxon>Bacteria</taxon>
        <taxon>Pseudomonadati</taxon>
        <taxon>Pseudomonadota</taxon>
        <taxon>Gammaproteobacteria</taxon>
        <taxon>Pseudomonadales</taxon>
        <taxon>Marinobacteraceae</taxon>
        <taxon>Marinobacter</taxon>
    </lineage>
</organism>
<accession>A0ABY1ZFT5</accession>
<reference evidence="1 2" key="1">
    <citation type="submission" date="2019-02" db="EMBL/GenBank/DDBJ databases">
        <title>Marinobacter halodurans sp. nov., a marine bacterium isolated from sea tidal flat.</title>
        <authorList>
            <person name="Yoo Y."/>
            <person name="Lee D.W."/>
            <person name="Kim B.S."/>
            <person name="Kim J.-J."/>
        </authorList>
    </citation>
    <scope>NUCLEOTIDE SEQUENCE [LARGE SCALE GENOMIC DNA]</scope>
    <source>
        <strain evidence="1 2">YJ-S3-2</strain>
    </source>
</reference>
<evidence type="ECO:0000313" key="2">
    <source>
        <dbReference type="Proteomes" id="UP000313645"/>
    </source>
</evidence>
<evidence type="ECO:0008006" key="3">
    <source>
        <dbReference type="Google" id="ProtNLM"/>
    </source>
</evidence>
<comment type="caution">
    <text evidence="1">The sequence shown here is derived from an EMBL/GenBank/DDBJ whole genome shotgun (WGS) entry which is preliminary data.</text>
</comment>
<gene>
    <name evidence="1" type="ORF">EZI54_23245</name>
</gene>